<dbReference type="Proteomes" id="UP001500185">
    <property type="component" value="Unassembled WGS sequence"/>
</dbReference>
<feature type="transmembrane region" description="Helical" evidence="1">
    <location>
        <begin position="133"/>
        <end position="156"/>
    </location>
</feature>
<keyword evidence="3" id="KW-1185">Reference proteome</keyword>
<keyword evidence="1" id="KW-0812">Transmembrane</keyword>
<organism evidence="2 3">
    <name type="scientific">Psychroflexus lacisalsi</name>
    <dbReference type="NCBI Taxonomy" id="503928"/>
    <lineage>
        <taxon>Bacteria</taxon>
        <taxon>Pseudomonadati</taxon>
        <taxon>Bacteroidota</taxon>
        <taxon>Flavobacteriia</taxon>
        <taxon>Flavobacteriales</taxon>
        <taxon>Flavobacteriaceae</taxon>
        <taxon>Psychroflexus</taxon>
    </lineage>
</organism>
<keyword evidence="1" id="KW-0472">Membrane</keyword>
<proteinExistence type="predicted"/>
<comment type="caution">
    <text evidence="2">The sequence shown here is derived from an EMBL/GenBank/DDBJ whole genome shotgun (WGS) entry which is preliminary data.</text>
</comment>
<dbReference type="Pfam" id="PF04306">
    <property type="entry name" value="DUF456"/>
    <property type="match status" value="1"/>
</dbReference>
<sequence length="166" mass="17633">MSILLVSLGFICCLVGLVGSVLPVVPGLIISWLGILLLFWVPEVEVSSSLLWITLAITLVILILDYIIPILGTKKLGGSKFGMYGAGVGLVVGLLAPIPLGILIGPFVGAYLGEVIFAKKASQPALKAALGSFLGFLTSTVLELMASLSFFVIFMYKLIQYRAVLF</sequence>
<gene>
    <name evidence="2" type="ORF">GCM10009433_10220</name>
</gene>
<dbReference type="RefSeq" id="WP_224453553.1">
    <property type="nucleotide sequence ID" value="NZ_BAAAGG010000005.1"/>
</dbReference>
<dbReference type="EMBL" id="BAAAGG010000005">
    <property type="protein sequence ID" value="GAA0755580.1"/>
    <property type="molecule type" value="Genomic_DNA"/>
</dbReference>
<dbReference type="PANTHER" id="PTHR39165:SF1">
    <property type="entry name" value="DUF456 DOMAIN-CONTAINING PROTEIN"/>
    <property type="match status" value="1"/>
</dbReference>
<protein>
    <submittedName>
        <fullName evidence="2">DUF456 domain-containing protein</fullName>
    </submittedName>
</protein>
<evidence type="ECO:0000256" key="1">
    <source>
        <dbReference type="SAM" id="Phobius"/>
    </source>
</evidence>
<dbReference type="InterPro" id="IPR007403">
    <property type="entry name" value="DUF456"/>
</dbReference>
<accession>A0ABP3VE59</accession>
<name>A0ABP3VE59_9FLAO</name>
<dbReference type="PANTHER" id="PTHR39165">
    <property type="entry name" value="IG HYPOTHETICAL 17883"/>
    <property type="match status" value="1"/>
</dbReference>
<feature type="transmembrane region" description="Helical" evidence="1">
    <location>
        <begin position="84"/>
        <end position="113"/>
    </location>
</feature>
<evidence type="ECO:0000313" key="2">
    <source>
        <dbReference type="EMBL" id="GAA0755580.1"/>
    </source>
</evidence>
<reference evidence="3" key="1">
    <citation type="journal article" date="2019" name="Int. J. Syst. Evol. Microbiol.">
        <title>The Global Catalogue of Microorganisms (GCM) 10K type strain sequencing project: providing services to taxonomists for standard genome sequencing and annotation.</title>
        <authorList>
            <consortium name="The Broad Institute Genomics Platform"/>
            <consortium name="The Broad Institute Genome Sequencing Center for Infectious Disease"/>
            <person name="Wu L."/>
            <person name="Ma J."/>
        </authorList>
    </citation>
    <scope>NUCLEOTIDE SEQUENCE [LARGE SCALE GENOMIC DNA]</scope>
    <source>
        <strain evidence="3">JCM 16231</strain>
    </source>
</reference>
<evidence type="ECO:0000313" key="3">
    <source>
        <dbReference type="Proteomes" id="UP001500185"/>
    </source>
</evidence>
<keyword evidence="1" id="KW-1133">Transmembrane helix</keyword>
<feature type="transmembrane region" description="Helical" evidence="1">
    <location>
        <begin position="50"/>
        <end position="72"/>
    </location>
</feature>